<gene>
    <name evidence="1" type="ORF">IAB12_05895</name>
</gene>
<dbReference type="InterPro" id="IPR007460">
    <property type="entry name" value="BrnT_toxin"/>
</dbReference>
<organism evidence="1 2">
    <name type="scientific">Candidatus Ornithospirochaeta avicola</name>
    <dbReference type="NCBI Taxonomy" id="2840896"/>
    <lineage>
        <taxon>Bacteria</taxon>
        <taxon>Pseudomonadati</taxon>
        <taxon>Spirochaetota</taxon>
        <taxon>Spirochaetia</taxon>
        <taxon>Spirochaetales</taxon>
        <taxon>Spirochaetaceae</taxon>
        <taxon>Spirochaetaceae incertae sedis</taxon>
        <taxon>Candidatus Ornithospirochaeta</taxon>
    </lineage>
</organism>
<evidence type="ECO:0000313" key="1">
    <source>
        <dbReference type="EMBL" id="HIV99288.1"/>
    </source>
</evidence>
<dbReference type="Pfam" id="PF04365">
    <property type="entry name" value="BrnT_toxin"/>
    <property type="match status" value="1"/>
</dbReference>
<dbReference type="AlphaFoldDB" id="A0A9D1PTK6"/>
<dbReference type="InterPro" id="IPR038573">
    <property type="entry name" value="BrnT_sf"/>
</dbReference>
<evidence type="ECO:0000313" key="2">
    <source>
        <dbReference type="Proteomes" id="UP000823936"/>
    </source>
</evidence>
<proteinExistence type="predicted"/>
<dbReference type="Proteomes" id="UP000823936">
    <property type="component" value="Unassembled WGS sequence"/>
</dbReference>
<dbReference type="EMBL" id="DXHU01000022">
    <property type="protein sequence ID" value="HIV99288.1"/>
    <property type="molecule type" value="Genomic_DNA"/>
</dbReference>
<reference evidence="1" key="2">
    <citation type="submission" date="2021-04" db="EMBL/GenBank/DDBJ databases">
        <authorList>
            <person name="Gilroy R."/>
        </authorList>
    </citation>
    <scope>NUCLEOTIDE SEQUENCE</scope>
    <source>
        <strain evidence="1">Gambia11-129</strain>
    </source>
</reference>
<accession>A0A9D1PTK6</accession>
<dbReference type="Gene3D" id="3.10.450.530">
    <property type="entry name" value="Ribonuclease toxin, BrnT, of type II toxin-antitoxin system"/>
    <property type="match status" value="1"/>
</dbReference>
<protein>
    <submittedName>
        <fullName evidence="1">BrnT family toxin</fullName>
    </submittedName>
</protein>
<sequence>MYRNISFSWDANKNRANKRKHSISFEEALTVFYDEDALLISDDNHSLEEDRFVMMGRSSQFRILIVCHCYRKDDEEIRIISARKANSEERKQYENQLGRRWK</sequence>
<name>A0A9D1PTK6_9SPIO</name>
<reference evidence="1" key="1">
    <citation type="journal article" date="2021" name="PeerJ">
        <title>Extensive microbial diversity within the chicken gut microbiome revealed by metagenomics and culture.</title>
        <authorList>
            <person name="Gilroy R."/>
            <person name="Ravi A."/>
            <person name="Getino M."/>
            <person name="Pursley I."/>
            <person name="Horton D.L."/>
            <person name="Alikhan N.F."/>
            <person name="Baker D."/>
            <person name="Gharbi K."/>
            <person name="Hall N."/>
            <person name="Watson M."/>
            <person name="Adriaenssens E.M."/>
            <person name="Foster-Nyarko E."/>
            <person name="Jarju S."/>
            <person name="Secka A."/>
            <person name="Antonio M."/>
            <person name="Oren A."/>
            <person name="Chaudhuri R.R."/>
            <person name="La Ragione R."/>
            <person name="Hildebrand F."/>
            <person name="Pallen M.J."/>
        </authorList>
    </citation>
    <scope>NUCLEOTIDE SEQUENCE</scope>
    <source>
        <strain evidence="1">Gambia11-129</strain>
    </source>
</reference>
<comment type="caution">
    <text evidence="1">The sequence shown here is derived from an EMBL/GenBank/DDBJ whole genome shotgun (WGS) entry which is preliminary data.</text>
</comment>